<dbReference type="GO" id="GO:0004674">
    <property type="term" value="F:protein serine/threonine kinase activity"/>
    <property type="evidence" value="ECO:0007669"/>
    <property type="project" value="UniProtKB-KW"/>
</dbReference>
<dbReference type="GO" id="GO:0005737">
    <property type="term" value="C:cytoplasm"/>
    <property type="evidence" value="ECO:0007669"/>
    <property type="project" value="UniProtKB-SubCell"/>
</dbReference>
<protein>
    <recommendedName>
        <fullName evidence="4">non-specific serine/threonine protein kinase</fullName>
        <ecNumber evidence="4">2.7.11.1</ecNumber>
    </recommendedName>
</protein>
<dbReference type="GO" id="GO:0046872">
    <property type="term" value="F:metal ion binding"/>
    <property type="evidence" value="ECO:0007669"/>
    <property type="project" value="UniProtKB-KW"/>
</dbReference>
<dbReference type="GO" id="GO:0048731">
    <property type="term" value="P:system development"/>
    <property type="evidence" value="ECO:0007669"/>
    <property type="project" value="UniProtKB-ARBA"/>
</dbReference>
<dbReference type="InterPro" id="IPR011009">
    <property type="entry name" value="Kinase-like_dom_sf"/>
</dbReference>
<comment type="cofactor">
    <cofactor evidence="1">
        <name>Mg(2+)</name>
        <dbReference type="ChEBI" id="CHEBI:18420"/>
    </cofactor>
</comment>
<dbReference type="InterPro" id="IPR000961">
    <property type="entry name" value="AGC-kinase_C"/>
</dbReference>
<evidence type="ECO:0000256" key="15">
    <source>
        <dbReference type="ARBA" id="ARBA00048679"/>
    </source>
</evidence>
<evidence type="ECO:0000256" key="9">
    <source>
        <dbReference type="ARBA" id="ARBA00022723"/>
    </source>
</evidence>
<dbReference type="GO" id="GO:0042308">
    <property type="term" value="P:negative regulation of protein import into nucleus"/>
    <property type="evidence" value="ECO:0007669"/>
    <property type="project" value="UniProtKB-ARBA"/>
</dbReference>
<keyword evidence="17" id="KW-0175">Coiled coil</keyword>
<dbReference type="PANTHER" id="PTHR24356">
    <property type="entry name" value="SERINE/THREONINE-PROTEIN KINASE"/>
    <property type="match status" value="1"/>
</dbReference>
<dbReference type="CDD" id="cd21774">
    <property type="entry name" value="MobB_LATS"/>
    <property type="match status" value="1"/>
</dbReference>
<feature type="region of interest" description="Disordered" evidence="18">
    <location>
        <begin position="1"/>
        <end position="35"/>
    </location>
</feature>
<feature type="compositionally biased region" description="Polar residues" evidence="18">
    <location>
        <begin position="1"/>
        <end position="13"/>
    </location>
</feature>
<dbReference type="InterPro" id="IPR008271">
    <property type="entry name" value="Ser/Thr_kinase_AS"/>
</dbReference>
<dbReference type="GO" id="GO:0043065">
    <property type="term" value="P:positive regulation of apoptotic process"/>
    <property type="evidence" value="ECO:0007669"/>
    <property type="project" value="TreeGrafter"/>
</dbReference>
<evidence type="ECO:0000256" key="13">
    <source>
        <dbReference type="ARBA" id="ARBA00022842"/>
    </source>
</evidence>
<reference evidence="21" key="1">
    <citation type="submission" date="2022-01" db="EMBL/GenBank/DDBJ databases">
        <title>Genome Sequence Resource for Two Populations of Ditylenchus destructor, the Migratory Endoparasitic Phytonematode.</title>
        <authorList>
            <person name="Zhang H."/>
            <person name="Lin R."/>
            <person name="Xie B."/>
        </authorList>
    </citation>
    <scope>NUCLEOTIDE SEQUENCE</scope>
    <source>
        <strain evidence="21">BazhouSP</strain>
    </source>
</reference>
<keyword evidence="8" id="KW-0808">Transferase</keyword>
<comment type="caution">
    <text evidence="21">The sequence shown here is derived from an EMBL/GenBank/DDBJ whole genome shotgun (WGS) entry which is preliminary data.</text>
</comment>
<dbReference type="GO" id="GO:0071944">
    <property type="term" value="C:cell periphery"/>
    <property type="evidence" value="ECO:0007669"/>
    <property type="project" value="UniProtKB-ARBA"/>
</dbReference>
<feature type="domain" description="Protein kinase" evidence="19">
    <location>
        <begin position="747"/>
        <end position="1056"/>
    </location>
</feature>
<dbReference type="Gene3D" id="3.30.200.20">
    <property type="entry name" value="Phosphorylase Kinase, domain 1"/>
    <property type="match status" value="1"/>
</dbReference>
<evidence type="ECO:0000256" key="12">
    <source>
        <dbReference type="ARBA" id="ARBA00022840"/>
    </source>
</evidence>
<evidence type="ECO:0000256" key="6">
    <source>
        <dbReference type="ARBA" id="ARBA00022527"/>
    </source>
</evidence>
<name>A0AAD4NB05_9BILA</name>
<keyword evidence="10 16" id="KW-0547">Nucleotide-binding</keyword>
<dbReference type="Pfam" id="PF00069">
    <property type="entry name" value="Pkinase"/>
    <property type="match status" value="2"/>
</dbReference>
<evidence type="ECO:0000313" key="21">
    <source>
        <dbReference type="EMBL" id="KAI1717970.1"/>
    </source>
</evidence>
<sequence>MKSSSPTQHNNPTLRYPSMPQIRQQSPAAGGINEAAGLSKSGGLVSTLYLNGGAPHRPTTSGNPTVNGSNAYGGLGYVKQAGNGLPTMTECTQQVMHPGHHRDKLDQIRNQLKPYEQIQSDEQQWMPLEHMSNFREQNFASTSNSEPSQEIQGILIDALTGLGYDKESAYYALKLVNFSSVTDAANVLASIKQNLTQQQHQQQQSMLTQQYSYPYTLPSTSAGHYNGPNTGDLVSTNMLSESARAALSRYGVSTVNGFPNGSDSHPVGTKVSIGSSGDRVYSPATTSAYSQVMQQMPISNSEQFINSVGIYNTSQPGDLKPLNSIGFDESFSSGESSTRSEISSMGQIPLAVDGDWQINDPSKQRGFQQVADNYSKHQSHTILRHANSFNVNPSERITLTPSRPHANSAINTGGAAAAIQRRQTQLHAQPATPSSSSSSTVIRIERNSTFSTPGGHDRRDHRQQHHDSRQEATTNGGFVGAHSTSRIATMSMPLEENNLTSQPVPSRMEDPSRHQKSPSPHTYFLQRPAPLLTSKLITSPPTVIQVNQNKPVERRERIPVSTTFSAIAVQPQNQPLTNAYFDNPGSTVQNIMVDYGSDRENENNANVQRISHSPPPYDEYMEELCRYTAQTRVTTDEVKTARSEQHSQKQRCISPLPESVSRRTKTNAYEKFVKPCKPGLFRFFMEQHIEKLIQQYRERNQRVMQLTKEMEAAGLAENMKEQMLRLLRQKESKYIRLKRQKMNKNMFDMIRHIGVGAFGKVTLVRKKDAGQIYAMKTLSKEDVIQKQQAAHVRSERDILAEANSKWIVKLFFSFQDSKNLYFIMEYVPGGDMMQLLINKGIFSERLARFYIAELTCAIEYVHGLGFIHRDIKPDNILIDKNGHIKLTDFGLCTGLRWTHDKRHYVIYDDDGSGASHFRDDSFSLPPGLVGNENGKVKLLEYRHHKKRNQAHSVVGTGNYMAPEVIKKIGHTQLCDWWSVGVILYEMVYGRPPFMSEDPQETQYMIVNWRRFLNLDNPMGARLSQSCVDLIARLCCDTDMRLGGHNGAKDIKAHLWFKGIDFMNLRNARAEYIPQVAHPEDTSNFDTFEVASDEFMTLGRGISSQSGGPQQKYNPAFFDFTFRHFFASDVPNANGSGSPGRGHHQQPKTRPTLAPLVEIPSSSANTSPSKNTGTNNGVQSTQTQHNITTISKTPNVIPPIGKKTVPAPPAPTNKQ</sequence>
<feature type="compositionally biased region" description="Polar residues" evidence="18">
    <location>
        <begin position="471"/>
        <end position="488"/>
    </location>
</feature>
<comment type="catalytic activity">
    <reaction evidence="14">
        <text>L-threonyl-[protein] + ATP = O-phospho-L-threonyl-[protein] + ADP + H(+)</text>
        <dbReference type="Rhea" id="RHEA:46608"/>
        <dbReference type="Rhea" id="RHEA-COMP:11060"/>
        <dbReference type="Rhea" id="RHEA-COMP:11605"/>
        <dbReference type="ChEBI" id="CHEBI:15378"/>
        <dbReference type="ChEBI" id="CHEBI:30013"/>
        <dbReference type="ChEBI" id="CHEBI:30616"/>
        <dbReference type="ChEBI" id="CHEBI:61977"/>
        <dbReference type="ChEBI" id="CHEBI:456216"/>
        <dbReference type="EC" id="2.7.11.1"/>
    </reaction>
</comment>
<dbReference type="GO" id="GO:0045177">
    <property type="term" value="C:apical part of cell"/>
    <property type="evidence" value="ECO:0007669"/>
    <property type="project" value="UniProtKB-ARBA"/>
</dbReference>
<comment type="subcellular location">
    <subcellularLocation>
        <location evidence="2">Cytoplasm</location>
    </subcellularLocation>
</comment>
<dbReference type="GO" id="GO:0009653">
    <property type="term" value="P:anatomical structure morphogenesis"/>
    <property type="evidence" value="ECO:0007669"/>
    <property type="project" value="UniProtKB-ARBA"/>
</dbReference>
<dbReference type="SMART" id="SM00133">
    <property type="entry name" value="S_TK_X"/>
    <property type="match status" value="1"/>
</dbReference>
<dbReference type="SMART" id="SM00220">
    <property type="entry name" value="S_TKc"/>
    <property type="match status" value="1"/>
</dbReference>
<dbReference type="SUPFAM" id="SSF56112">
    <property type="entry name" value="Protein kinase-like (PK-like)"/>
    <property type="match status" value="1"/>
</dbReference>
<evidence type="ECO:0000313" key="22">
    <source>
        <dbReference type="Proteomes" id="UP001201812"/>
    </source>
</evidence>
<keyword evidence="12 16" id="KW-0067">ATP-binding</keyword>
<dbReference type="AlphaFoldDB" id="A0AAD4NB05"/>
<evidence type="ECO:0000259" key="19">
    <source>
        <dbReference type="PROSITE" id="PS50011"/>
    </source>
</evidence>
<evidence type="ECO:0000256" key="18">
    <source>
        <dbReference type="SAM" id="MobiDB-lite"/>
    </source>
</evidence>
<dbReference type="PANTHER" id="PTHR24356:SF418">
    <property type="entry name" value="SERINE_THREONINE-PROTEIN KINASE WARTS"/>
    <property type="match status" value="1"/>
</dbReference>
<evidence type="ECO:0000256" key="3">
    <source>
        <dbReference type="ARBA" id="ARBA00009903"/>
    </source>
</evidence>
<organism evidence="21 22">
    <name type="scientific">Ditylenchus destructor</name>
    <dbReference type="NCBI Taxonomy" id="166010"/>
    <lineage>
        <taxon>Eukaryota</taxon>
        <taxon>Metazoa</taxon>
        <taxon>Ecdysozoa</taxon>
        <taxon>Nematoda</taxon>
        <taxon>Chromadorea</taxon>
        <taxon>Rhabditida</taxon>
        <taxon>Tylenchina</taxon>
        <taxon>Tylenchomorpha</taxon>
        <taxon>Sphaerularioidea</taxon>
        <taxon>Anguinidae</taxon>
        <taxon>Anguininae</taxon>
        <taxon>Ditylenchus</taxon>
    </lineage>
</organism>
<evidence type="ECO:0000256" key="14">
    <source>
        <dbReference type="ARBA" id="ARBA00047899"/>
    </source>
</evidence>
<keyword evidence="5" id="KW-0963">Cytoplasm</keyword>
<evidence type="ECO:0000256" key="17">
    <source>
        <dbReference type="SAM" id="Coils"/>
    </source>
</evidence>
<feature type="coiled-coil region" evidence="17">
    <location>
        <begin position="689"/>
        <end position="740"/>
    </location>
</feature>
<evidence type="ECO:0000256" key="7">
    <source>
        <dbReference type="ARBA" id="ARBA00022553"/>
    </source>
</evidence>
<feature type="region of interest" description="Disordered" evidence="18">
    <location>
        <begin position="394"/>
        <end position="525"/>
    </location>
</feature>
<dbReference type="Proteomes" id="UP001201812">
    <property type="component" value="Unassembled WGS sequence"/>
</dbReference>
<comment type="catalytic activity">
    <reaction evidence="15">
        <text>L-seryl-[protein] + ATP = O-phospho-L-seryl-[protein] + ADP + H(+)</text>
        <dbReference type="Rhea" id="RHEA:17989"/>
        <dbReference type="Rhea" id="RHEA-COMP:9863"/>
        <dbReference type="Rhea" id="RHEA-COMP:11604"/>
        <dbReference type="ChEBI" id="CHEBI:15378"/>
        <dbReference type="ChEBI" id="CHEBI:29999"/>
        <dbReference type="ChEBI" id="CHEBI:30616"/>
        <dbReference type="ChEBI" id="CHEBI:83421"/>
        <dbReference type="ChEBI" id="CHEBI:456216"/>
        <dbReference type="EC" id="2.7.11.1"/>
    </reaction>
</comment>
<feature type="compositionally biased region" description="Pro residues" evidence="18">
    <location>
        <begin position="1205"/>
        <end position="1214"/>
    </location>
</feature>
<evidence type="ECO:0000256" key="10">
    <source>
        <dbReference type="ARBA" id="ARBA00022741"/>
    </source>
</evidence>
<dbReference type="FunFam" id="1.10.510.10:FF:000057">
    <property type="entry name" value="Non-specific serine/threonine protein kinase"/>
    <property type="match status" value="1"/>
</dbReference>
<dbReference type="InterPro" id="IPR000719">
    <property type="entry name" value="Prot_kinase_dom"/>
</dbReference>
<dbReference type="GO" id="GO:0005524">
    <property type="term" value="F:ATP binding"/>
    <property type="evidence" value="ECO:0007669"/>
    <property type="project" value="UniProtKB-UniRule"/>
</dbReference>
<dbReference type="PROSITE" id="PS00108">
    <property type="entry name" value="PROTEIN_KINASE_ST"/>
    <property type="match status" value="1"/>
</dbReference>
<keyword evidence="7" id="KW-0597">Phosphoprotein</keyword>
<dbReference type="FunFam" id="1.10.510.10:FF:000086">
    <property type="entry name" value="Non-specific serine/threonine protein kinase"/>
    <property type="match status" value="1"/>
</dbReference>
<feature type="compositionally biased region" description="Polar residues" evidence="18">
    <location>
        <begin position="421"/>
        <end position="433"/>
    </location>
</feature>
<evidence type="ECO:0000256" key="2">
    <source>
        <dbReference type="ARBA" id="ARBA00004496"/>
    </source>
</evidence>
<dbReference type="InterPro" id="IPR017441">
    <property type="entry name" value="Protein_kinase_ATP_BS"/>
</dbReference>
<feature type="region of interest" description="Disordered" evidence="18">
    <location>
        <begin position="1158"/>
        <end position="1214"/>
    </location>
</feature>
<dbReference type="FunFam" id="3.30.200.20:FF:000391">
    <property type="entry name" value="Large tumor suppressor kinase 1"/>
    <property type="match status" value="1"/>
</dbReference>
<evidence type="ECO:0000259" key="20">
    <source>
        <dbReference type="PROSITE" id="PS51285"/>
    </source>
</evidence>
<keyword evidence="13" id="KW-0460">Magnesium</keyword>
<feature type="compositionally biased region" description="Basic and acidic residues" evidence="18">
    <location>
        <begin position="455"/>
        <end position="470"/>
    </location>
</feature>
<proteinExistence type="inferred from homology"/>
<dbReference type="InterPro" id="IPR050236">
    <property type="entry name" value="Ser_Thr_kinase_AGC"/>
</dbReference>
<keyword evidence="6" id="KW-0723">Serine/threonine-protein kinase</keyword>
<dbReference type="EMBL" id="JAKKPZ010000008">
    <property type="protein sequence ID" value="KAI1717970.1"/>
    <property type="molecule type" value="Genomic_DNA"/>
</dbReference>
<evidence type="ECO:0000256" key="4">
    <source>
        <dbReference type="ARBA" id="ARBA00012513"/>
    </source>
</evidence>
<dbReference type="PROSITE" id="PS00107">
    <property type="entry name" value="PROTEIN_KINASE_ATP"/>
    <property type="match status" value="1"/>
</dbReference>
<feature type="domain" description="AGC-kinase C-terminal" evidence="20">
    <location>
        <begin position="1057"/>
        <end position="1131"/>
    </location>
</feature>
<evidence type="ECO:0000256" key="5">
    <source>
        <dbReference type="ARBA" id="ARBA00022490"/>
    </source>
</evidence>
<dbReference type="EC" id="2.7.11.1" evidence="4"/>
<gene>
    <name evidence="21" type="ORF">DdX_06379</name>
</gene>
<dbReference type="PROSITE" id="PS51285">
    <property type="entry name" value="AGC_KINASE_CTER"/>
    <property type="match status" value="1"/>
</dbReference>
<keyword evidence="9" id="KW-0479">Metal-binding</keyword>
<dbReference type="PROSITE" id="PS50011">
    <property type="entry name" value="PROTEIN_KINASE_DOM"/>
    <property type="match status" value="1"/>
</dbReference>
<accession>A0AAD4NB05</accession>
<dbReference type="GO" id="GO:0046620">
    <property type="term" value="P:regulation of organ growth"/>
    <property type="evidence" value="ECO:0007669"/>
    <property type="project" value="TreeGrafter"/>
</dbReference>
<feature type="binding site" evidence="16">
    <location>
        <position position="776"/>
    </location>
    <ligand>
        <name>ATP</name>
        <dbReference type="ChEBI" id="CHEBI:30616"/>
    </ligand>
</feature>
<keyword evidence="22" id="KW-1185">Reference proteome</keyword>
<evidence type="ECO:0000256" key="16">
    <source>
        <dbReference type="PROSITE-ProRule" id="PRU10141"/>
    </source>
</evidence>
<evidence type="ECO:0000256" key="8">
    <source>
        <dbReference type="ARBA" id="ARBA00022679"/>
    </source>
</evidence>
<comment type="similarity">
    <text evidence="3">Belongs to the protein kinase superfamily. AGC Ser/Thr protein kinase family.</text>
</comment>
<dbReference type="Gene3D" id="1.10.510.10">
    <property type="entry name" value="Transferase(Phosphotransferase) domain 1"/>
    <property type="match status" value="1"/>
</dbReference>
<evidence type="ECO:0000256" key="1">
    <source>
        <dbReference type="ARBA" id="ARBA00001946"/>
    </source>
</evidence>
<evidence type="ECO:0000256" key="11">
    <source>
        <dbReference type="ARBA" id="ARBA00022777"/>
    </source>
</evidence>
<feature type="compositionally biased region" description="Polar residues" evidence="18">
    <location>
        <begin position="1159"/>
        <end position="1193"/>
    </location>
</feature>
<dbReference type="GO" id="GO:0000082">
    <property type="term" value="P:G1/S transition of mitotic cell cycle"/>
    <property type="evidence" value="ECO:0007669"/>
    <property type="project" value="TreeGrafter"/>
</dbReference>
<keyword evidence="11 21" id="KW-0418">Kinase</keyword>
<dbReference type="GO" id="GO:0035329">
    <property type="term" value="P:hippo signaling"/>
    <property type="evidence" value="ECO:0007669"/>
    <property type="project" value="TreeGrafter"/>
</dbReference>